<keyword evidence="7 9" id="KW-0720">Serine protease</keyword>
<evidence type="ECO:0000256" key="2">
    <source>
        <dbReference type="ARBA" id="ARBA00022512"/>
    </source>
</evidence>
<keyword evidence="2" id="KW-0134">Cell wall</keyword>
<dbReference type="InterPro" id="IPR015500">
    <property type="entry name" value="Peptidase_S8_subtilisin-rel"/>
</dbReference>
<dbReference type="InterPro" id="IPR003137">
    <property type="entry name" value="PA_domain"/>
</dbReference>
<evidence type="ECO:0000256" key="11">
    <source>
        <dbReference type="SAM" id="SignalP"/>
    </source>
</evidence>
<dbReference type="Gene3D" id="3.50.30.30">
    <property type="match status" value="1"/>
</dbReference>
<dbReference type="PROSITE" id="PS51892">
    <property type="entry name" value="SUBTILASE"/>
    <property type="match status" value="1"/>
</dbReference>
<feature type="signal peptide" evidence="11">
    <location>
        <begin position="1"/>
        <end position="16"/>
    </location>
</feature>
<evidence type="ECO:0008006" key="17">
    <source>
        <dbReference type="Google" id="ProtNLM"/>
    </source>
</evidence>
<feature type="domain" description="C5a peptidase/Subtilisin-like protease SBT2-like Fn3-like" evidence="14">
    <location>
        <begin position="548"/>
        <end position="663"/>
    </location>
</feature>
<evidence type="ECO:0000313" key="16">
    <source>
        <dbReference type="Proteomes" id="UP000253551"/>
    </source>
</evidence>
<keyword evidence="6 9" id="KW-0378">Hydrolase</keyword>
<feature type="active site" description="Charge relay system" evidence="8 9">
    <location>
        <position position="193"/>
    </location>
</feature>
<dbReference type="PROSITE" id="PS00138">
    <property type="entry name" value="SUBTILASE_SER"/>
    <property type="match status" value="1"/>
</dbReference>
<dbReference type="Pfam" id="PF00082">
    <property type="entry name" value="Peptidase_S8"/>
    <property type="match status" value="1"/>
</dbReference>
<proteinExistence type="inferred from homology"/>
<keyword evidence="5 11" id="KW-0732">Signal</keyword>
<evidence type="ECO:0000256" key="3">
    <source>
        <dbReference type="ARBA" id="ARBA00022525"/>
    </source>
</evidence>
<evidence type="ECO:0000256" key="5">
    <source>
        <dbReference type="ARBA" id="ARBA00022729"/>
    </source>
</evidence>
<evidence type="ECO:0000256" key="4">
    <source>
        <dbReference type="ARBA" id="ARBA00022670"/>
    </source>
</evidence>
<gene>
    <name evidence="15" type="ORF">CU098_010152</name>
</gene>
<dbReference type="GO" id="GO:0016020">
    <property type="term" value="C:membrane"/>
    <property type="evidence" value="ECO:0007669"/>
    <property type="project" value="InterPro"/>
</dbReference>
<accession>A0A367KRE9</accession>
<dbReference type="InterPro" id="IPR000209">
    <property type="entry name" value="Peptidase_S8/S53_dom"/>
</dbReference>
<feature type="active site" description="Charge relay system" evidence="8 9">
    <location>
        <position position="137"/>
    </location>
</feature>
<dbReference type="PANTHER" id="PTHR43806">
    <property type="entry name" value="PEPTIDASE S8"/>
    <property type="match status" value="1"/>
</dbReference>
<keyword evidence="3" id="KW-0964">Secreted</keyword>
<sequence length="809" mass="87401">MKHWLLFASALLTTQALEHVKLKTTLADVIPNRYIIGFKADTLFTQAFRQQNDLHIHQHYDHEFFNGVSIHIDNETRLSDILERADVAYVSPVRRIPRPQVIVQQGQRSVLPHRMTQVDLVHDMDNKGQNVLVGILDTGVDYLHPALGGGFGEGYKVSTGYDLVGDAYTGDNKPVPDSDPLDDCGAESGASGHGTHVSGIIAGFDDNFTGVAPEANLAMYRVFGCNGATGDDVIVKALLMAYDAGVDVINLSLGSTNPWTDVASDPEIDVVNQIMAKGVHVVISAGNAGNSGAYTLSSPSSARGAFSVASVENEFYNTTTLLASGFQEPILYSISGGQSLELVSGDLAVAAKQDVVGDACKMSDVSEDVKGKVVLIQRGVCSFTDKVNNAAAAGAISVIFYDNNNETLSGASTPGGRIASVMVTLTDGRALLSAVQNRTVQINFDAGYSIVPVADGGAISDFSSLGPSAELVFKPNIAGVGGRVYSTLPRFLGGWGIMSGTSMASPYVAGSIALYLHAHGKEHSVGYVQEQFQNYASPRLVHISPAEISFNDTATNKYRTHTLVITNHGLNSIQYQLFNQVSTGVAPYNRKQSGYTPLQPAVNTEAKAKLKFSQKTVTIPSGGSETITVTVSMPKTNAHDHIYYGGYIALRSNQTKEVRVPYLGVNGKQKDLPIFDKGFPYVSDGYSRYGPKDTLTFARNTTGPYTAFRLLHPTREIKAELIHLKTNIVIGKYWKDLTYLPRNFLDESDYYNAFSWDGTFFPAGFKGAFSVPAPVDVYKFRVSALKMMGNPHLSSDWEVFTSGPIRLTE</sequence>
<dbReference type="InterPro" id="IPR023828">
    <property type="entry name" value="Peptidase_S8_Ser-AS"/>
</dbReference>
<dbReference type="EMBL" id="PJQM01000582">
    <property type="protein sequence ID" value="RCI04766.1"/>
    <property type="molecule type" value="Genomic_DNA"/>
</dbReference>
<dbReference type="OrthoDB" id="206201at2759"/>
<feature type="domain" description="PA" evidence="13">
    <location>
        <begin position="354"/>
        <end position="431"/>
    </location>
</feature>
<dbReference type="PRINTS" id="PR00723">
    <property type="entry name" value="SUBTILISIN"/>
</dbReference>
<dbReference type="GO" id="GO:0006508">
    <property type="term" value="P:proteolysis"/>
    <property type="evidence" value="ECO:0007669"/>
    <property type="project" value="UniProtKB-KW"/>
</dbReference>
<evidence type="ECO:0000259" key="14">
    <source>
        <dbReference type="Pfam" id="PF06280"/>
    </source>
</evidence>
<dbReference type="CDD" id="cd07489">
    <property type="entry name" value="Peptidases_S8_5"/>
    <property type="match status" value="1"/>
</dbReference>
<dbReference type="InterPro" id="IPR023827">
    <property type="entry name" value="Peptidase_S8_Asp-AS"/>
</dbReference>
<dbReference type="InterPro" id="IPR034187">
    <property type="entry name" value="Peptidases_S8_5"/>
</dbReference>
<dbReference type="SUPFAM" id="SSF52025">
    <property type="entry name" value="PA domain"/>
    <property type="match status" value="1"/>
</dbReference>
<keyword evidence="16" id="KW-1185">Reference proteome</keyword>
<dbReference type="Pfam" id="PF06280">
    <property type="entry name" value="fn3_5"/>
    <property type="match status" value="1"/>
</dbReference>
<dbReference type="GO" id="GO:0004252">
    <property type="term" value="F:serine-type endopeptidase activity"/>
    <property type="evidence" value="ECO:0007669"/>
    <property type="project" value="UniProtKB-UniRule"/>
</dbReference>
<dbReference type="PANTHER" id="PTHR43806:SF66">
    <property type="entry name" value="SERIN ENDOPEPTIDASE"/>
    <property type="match status" value="1"/>
</dbReference>
<evidence type="ECO:0000259" key="12">
    <source>
        <dbReference type="Pfam" id="PF00082"/>
    </source>
</evidence>
<evidence type="ECO:0000256" key="10">
    <source>
        <dbReference type="RuleBase" id="RU003355"/>
    </source>
</evidence>
<comment type="caution">
    <text evidence="15">The sequence shown here is derived from an EMBL/GenBank/DDBJ whole genome shotgun (WGS) entry which is preliminary data.</text>
</comment>
<dbReference type="SUPFAM" id="SSF52743">
    <property type="entry name" value="Subtilisin-like"/>
    <property type="match status" value="1"/>
</dbReference>
<feature type="domain" description="Peptidase S8/S53" evidence="12">
    <location>
        <begin position="128"/>
        <end position="521"/>
    </location>
</feature>
<dbReference type="InterPro" id="IPR050131">
    <property type="entry name" value="Peptidase_S8_subtilisin-like"/>
</dbReference>
<dbReference type="InterPro" id="IPR010435">
    <property type="entry name" value="C5a/SBT2-like_Fn3"/>
</dbReference>
<dbReference type="PROSITE" id="PS00136">
    <property type="entry name" value="SUBTILASE_ASP"/>
    <property type="match status" value="1"/>
</dbReference>
<organism evidence="15 16">
    <name type="scientific">Rhizopus stolonifer</name>
    <name type="common">Rhizopus nigricans</name>
    <dbReference type="NCBI Taxonomy" id="4846"/>
    <lineage>
        <taxon>Eukaryota</taxon>
        <taxon>Fungi</taxon>
        <taxon>Fungi incertae sedis</taxon>
        <taxon>Mucoromycota</taxon>
        <taxon>Mucoromycotina</taxon>
        <taxon>Mucoromycetes</taxon>
        <taxon>Mucorales</taxon>
        <taxon>Mucorineae</taxon>
        <taxon>Rhizopodaceae</taxon>
        <taxon>Rhizopus</taxon>
    </lineage>
</organism>
<dbReference type="Proteomes" id="UP000253551">
    <property type="component" value="Unassembled WGS sequence"/>
</dbReference>
<dbReference type="STRING" id="4846.A0A367KRE9"/>
<evidence type="ECO:0000259" key="13">
    <source>
        <dbReference type="Pfam" id="PF02225"/>
    </source>
</evidence>
<feature type="active site" description="Charge relay system" evidence="8 9">
    <location>
        <position position="502"/>
    </location>
</feature>
<dbReference type="InterPro" id="IPR022398">
    <property type="entry name" value="Peptidase_S8_His-AS"/>
</dbReference>
<evidence type="ECO:0000256" key="1">
    <source>
        <dbReference type="ARBA" id="ARBA00011073"/>
    </source>
</evidence>
<dbReference type="Gene3D" id="2.60.40.1710">
    <property type="entry name" value="Subtilisin-like superfamily"/>
    <property type="match status" value="1"/>
</dbReference>
<evidence type="ECO:0000313" key="15">
    <source>
        <dbReference type="EMBL" id="RCI04766.1"/>
    </source>
</evidence>
<dbReference type="Pfam" id="PF02225">
    <property type="entry name" value="PA"/>
    <property type="match status" value="1"/>
</dbReference>
<keyword evidence="4 9" id="KW-0645">Protease</keyword>
<dbReference type="Gene3D" id="3.40.50.200">
    <property type="entry name" value="Peptidase S8/S53 domain"/>
    <property type="match status" value="1"/>
</dbReference>
<reference evidence="15 16" key="1">
    <citation type="journal article" date="2018" name="G3 (Bethesda)">
        <title>Phylogenetic and Phylogenomic Definition of Rhizopus Species.</title>
        <authorList>
            <person name="Gryganskyi A.P."/>
            <person name="Golan J."/>
            <person name="Dolatabadi S."/>
            <person name="Mondo S."/>
            <person name="Robb S."/>
            <person name="Idnurm A."/>
            <person name="Muszewska A."/>
            <person name="Steczkiewicz K."/>
            <person name="Masonjones S."/>
            <person name="Liao H.L."/>
            <person name="Gajdeczka M.T."/>
            <person name="Anike F."/>
            <person name="Vuek A."/>
            <person name="Anishchenko I.M."/>
            <person name="Voigt K."/>
            <person name="de Hoog G.S."/>
            <person name="Smith M.E."/>
            <person name="Heitman J."/>
            <person name="Vilgalys R."/>
            <person name="Stajich J.E."/>
        </authorList>
    </citation>
    <scope>NUCLEOTIDE SEQUENCE [LARGE SCALE GENOMIC DNA]</scope>
    <source>
        <strain evidence="15 16">LSU 92-RS-03</strain>
    </source>
</reference>
<dbReference type="InterPro" id="IPR046450">
    <property type="entry name" value="PA_dom_sf"/>
</dbReference>
<dbReference type="PROSITE" id="PS00137">
    <property type="entry name" value="SUBTILASE_HIS"/>
    <property type="match status" value="1"/>
</dbReference>
<evidence type="ECO:0000256" key="8">
    <source>
        <dbReference type="PIRSR" id="PIRSR615500-1"/>
    </source>
</evidence>
<name>A0A367KRE9_RHIST</name>
<protein>
    <recommendedName>
        <fullName evidence="17">Minor extracellular protease vpr</fullName>
    </recommendedName>
</protein>
<evidence type="ECO:0000256" key="7">
    <source>
        <dbReference type="ARBA" id="ARBA00022825"/>
    </source>
</evidence>
<evidence type="ECO:0000256" key="9">
    <source>
        <dbReference type="PROSITE-ProRule" id="PRU01240"/>
    </source>
</evidence>
<dbReference type="InterPro" id="IPR036852">
    <property type="entry name" value="Peptidase_S8/S53_dom_sf"/>
</dbReference>
<comment type="similarity">
    <text evidence="1 9 10">Belongs to the peptidase S8 family.</text>
</comment>
<evidence type="ECO:0000256" key="6">
    <source>
        <dbReference type="ARBA" id="ARBA00022801"/>
    </source>
</evidence>
<dbReference type="GO" id="GO:0005615">
    <property type="term" value="C:extracellular space"/>
    <property type="evidence" value="ECO:0007669"/>
    <property type="project" value="TreeGrafter"/>
</dbReference>
<feature type="chain" id="PRO_5016901495" description="Minor extracellular protease vpr" evidence="11">
    <location>
        <begin position="17"/>
        <end position="809"/>
    </location>
</feature>
<dbReference type="AlphaFoldDB" id="A0A367KRE9"/>